<keyword evidence="2" id="KW-0812">Transmembrane</keyword>
<dbReference type="GO" id="GO:0000166">
    <property type="term" value="F:nucleotide binding"/>
    <property type="evidence" value="ECO:0007669"/>
    <property type="project" value="UniProtKB-KW"/>
</dbReference>
<reference evidence="8 9" key="1">
    <citation type="journal article" date="2018" name="Nat. Ecol. Evol.">
        <title>Shark genomes provide insights into elasmobranch evolution and the origin of vertebrates.</title>
        <authorList>
            <person name="Hara Y"/>
            <person name="Yamaguchi K"/>
            <person name="Onimaru K"/>
            <person name="Kadota M"/>
            <person name="Koyanagi M"/>
            <person name="Keeley SD"/>
            <person name="Tatsumi K"/>
            <person name="Tanaka K"/>
            <person name="Motone F"/>
            <person name="Kageyama Y"/>
            <person name="Nozu R"/>
            <person name="Adachi N"/>
            <person name="Nishimura O"/>
            <person name="Nakagawa R"/>
            <person name="Tanegashima C"/>
            <person name="Kiyatake I"/>
            <person name="Matsumoto R"/>
            <person name="Murakumo K"/>
            <person name="Nishida K"/>
            <person name="Terakita A"/>
            <person name="Kuratani S"/>
            <person name="Sato K"/>
            <person name="Hyodo S Kuraku.S."/>
        </authorList>
    </citation>
    <scope>NUCLEOTIDE SEQUENCE [LARGE SCALE GENOMIC DNA]</scope>
</reference>
<dbReference type="STRING" id="137246.A0A401TRT9"/>
<evidence type="ECO:0000256" key="2">
    <source>
        <dbReference type="ARBA" id="ARBA00022692"/>
    </source>
</evidence>
<evidence type="ECO:0000256" key="6">
    <source>
        <dbReference type="ARBA" id="ARBA00023239"/>
    </source>
</evidence>
<evidence type="ECO:0000256" key="5">
    <source>
        <dbReference type="ARBA" id="ARBA00023136"/>
    </source>
</evidence>
<keyword evidence="4" id="KW-1133">Transmembrane helix</keyword>
<dbReference type="GO" id="GO:0001653">
    <property type="term" value="F:peptide receptor activity"/>
    <property type="evidence" value="ECO:0007669"/>
    <property type="project" value="TreeGrafter"/>
</dbReference>
<dbReference type="GO" id="GO:0004016">
    <property type="term" value="F:adenylate cyclase activity"/>
    <property type="evidence" value="ECO:0007669"/>
    <property type="project" value="TreeGrafter"/>
</dbReference>
<proteinExistence type="predicted"/>
<dbReference type="InterPro" id="IPR029787">
    <property type="entry name" value="Nucleotide_cyclase"/>
</dbReference>
<dbReference type="InterPro" id="IPR001054">
    <property type="entry name" value="A/G_cyclase"/>
</dbReference>
<dbReference type="GO" id="GO:0004383">
    <property type="term" value="F:guanylate cyclase activity"/>
    <property type="evidence" value="ECO:0007669"/>
    <property type="project" value="TreeGrafter"/>
</dbReference>
<dbReference type="InterPro" id="IPR050401">
    <property type="entry name" value="Cyclic_nucleotide_synthase"/>
</dbReference>
<dbReference type="CDD" id="cd07302">
    <property type="entry name" value="CHD"/>
    <property type="match status" value="1"/>
</dbReference>
<comment type="caution">
    <text evidence="8">The sequence shown here is derived from an EMBL/GenBank/DDBJ whole genome shotgun (WGS) entry which is preliminary data.</text>
</comment>
<dbReference type="AlphaFoldDB" id="A0A401TRT9"/>
<dbReference type="Proteomes" id="UP000287033">
    <property type="component" value="Unassembled WGS sequence"/>
</dbReference>
<dbReference type="PANTHER" id="PTHR11920:SF494">
    <property type="entry name" value="ATRIAL NATRIURETIC PEPTIDE RECEPTOR 2"/>
    <property type="match status" value="1"/>
</dbReference>
<comment type="subcellular location">
    <subcellularLocation>
        <location evidence="1">Membrane</location>
    </subcellularLocation>
</comment>
<evidence type="ECO:0000256" key="1">
    <source>
        <dbReference type="ARBA" id="ARBA00004370"/>
    </source>
</evidence>
<evidence type="ECO:0000256" key="3">
    <source>
        <dbReference type="ARBA" id="ARBA00022741"/>
    </source>
</evidence>
<keyword evidence="9" id="KW-1185">Reference proteome</keyword>
<evidence type="ECO:0000259" key="7">
    <source>
        <dbReference type="PROSITE" id="PS50125"/>
    </source>
</evidence>
<keyword evidence="5" id="KW-0472">Membrane</keyword>
<gene>
    <name evidence="8" type="ORF">chiPu_0029191</name>
</gene>
<dbReference type="GO" id="GO:0035556">
    <property type="term" value="P:intracellular signal transduction"/>
    <property type="evidence" value="ECO:0007669"/>
    <property type="project" value="InterPro"/>
</dbReference>
<dbReference type="Gene3D" id="3.30.70.1230">
    <property type="entry name" value="Nucleotide cyclase"/>
    <property type="match status" value="1"/>
</dbReference>
<dbReference type="EMBL" id="BEZZ01150578">
    <property type="protein sequence ID" value="GCC45332.1"/>
    <property type="molecule type" value="Genomic_DNA"/>
</dbReference>
<feature type="domain" description="Guanylate cyclase" evidence="7">
    <location>
        <begin position="43"/>
        <end position="105"/>
    </location>
</feature>
<dbReference type="OrthoDB" id="1890790at2759"/>
<name>A0A401TRT9_CHIPU</name>
<dbReference type="PROSITE" id="PS50125">
    <property type="entry name" value="GUANYLATE_CYCLASE_2"/>
    <property type="match status" value="1"/>
</dbReference>
<protein>
    <recommendedName>
        <fullName evidence="7">Guanylate cyclase domain-containing protein</fullName>
    </recommendedName>
</protein>
<keyword evidence="3" id="KW-0547">Nucleotide-binding</keyword>
<dbReference type="PANTHER" id="PTHR11920">
    <property type="entry name" value="GUANYLYL CYCLASE"/>
    <property type="match status" value="1"/>
</dbReference>
<accession>A0A401TRT9</accession>
<evidence type="ECO:0000313" key="9">
    <source>
        <dbReference type="Proteomes" id="UP000287033"/>
    </source>
</evidence>
<dbReference type="SUPFAM" id="SSF55073">
    <property type="entry name" value="Nucleotide cyclase"/>
    <property type="match status" value="1"/>
</dbReference>
<evidence type="ECO:0000256" key="4">
    <source>
        <dbReference type="ARBA" id="ARBA00022989"/>
    </source>
</evidence>
<evidence type="ECO:0000313" key="8">
    <source>
        <dbReference type="EMBL" id="GCC45332.1"/>
    </source>
</evidence>
<dbReference type="GO" id="GO:0007168">
    <property type="term" value="P:receptor guanylyl cyclase signaling pathway"/>
    <property type="evidence" value="ECO:0007669"/>
    <property type="project" value="TreeGrafter"/>
</dbReference>
<dbReference type="GO" id="GO:0005886">
    <property type="term" value="C:plasma membrane"/>
    <property type="evidence" value="ECO:0007669"/>
    <property type="project" value="TreeGrafter"/>
</dbReference>
<organism evidence="8 9">
    <name type="scientific">Chiloscyllium punctatum</name>
    <name type="common">Brownbanded bambooshark</name>
    <name type="synonym">Hemiscyllium punctatum</name>
    <dbReference type="NCBI Taxonomy" id="137246"/>
    <lineage>
        <taxon>Eukaryota</taxon>
        <taxon>Metazoa</taxon>
        <taxon>Chordata</taxon>
        <taxon>Craniata</taxon>
        <taxon>Vertebrata</taxon>
        <taxon>Chondrichthyes</taxon>
        <taxon>Elasmobranchii</taxon>
        <taxon>Galeomorphii</taxon>
        <taxon>Galeoidea</taxon>
        <taxon>Orectolobiformes</taxon>
        <taxon>Hemiscylliidae</taxon>
        <taxon>Chiloscyllium</taxon>
    </lineage>
</organism>
<sequence length="135" mass="14870">MSVHHRPSPPSASHPLSLPLYHSVSQPIPLCPSLPRSLPRSVCLQVETIGDAYMVVSGLPVRNGKLHAREVARMSIALLEAVKTFKTRHRPEQQLRLRIGIHTGTFNTEGWGGGRINAWKMEIHAGVQEECKGLG</sequence>
<keyword evidence="6" id="KW-0456">Lyase</keyword>
<dbReference type="Pfam" id="PF00211">
    <property type="entry name" value="Guanylate_cyc"/>
    <property type="match status" value="1"/>
</dbReference>